<proteinExistence type="predicted"/>
<evidence type="ECO:0000313" key="2">
    <source>
        <dbReference type="EMBL" id="KAK0722516.1"/>
    </source>
</evidence>
<accession>A0AA40AV46</accession>
<feature type="compositionally biased region" description="Acidic residues" evidence="1">
    <location>
        <begin position="188"/>
        <end position="204"/>
    </location>
</feature>
<sequence>MAPRKSLRKVARQPEVIEISSDSESASSADEAPSAETPTRHSQDGDKQKSPREKGITDGNEQMDNILTSPASAKLPVRVKDTGSTRHRHVSIEIPLPTSSVRSRDDEILDSGGGNEEVFKTPLHVRKHITFDSDGEEFVTPIEAPSRNPLERSLAAKASAARASAVKAPPAGAPLAKTPGVEAKEVAPEADEDDESDNDNDDAPPEAISSHAAETQLAKSVEAAAKAVEKQAAALKRKRKERDAVFKGQAEERKSTQKKLATLQEGEVDSKPQDSASSEKWKRALPNLLPLELLESDDEDDSPQRPNSAVDSKPKRRKLGAAAERKLAYGAKAPRDQKVGSTVFRVVANRGDESLAPRLKKVTMHVKEQLLKRHRVPQAKGGSFVKSR</sequence>
<evidence type="ECO:0000256" key="1">
    <source>
        <dbReference type="SAM" id="MobiDB-lite"/>
    </source>
</evidence>
<feature type="compositionally biased region" description="Basic and acidic residues" evidence="1">
    <location>
        <begin position="38"/>
        <end position="56"/>
    </location>
</feature>
<dbReference type="Pfam" id="PF08297">
    <property type="entry name" value="U3_snoRNA_assoc"/>
    <property type="match status" value="1"/>
</dbReference>
<name>A0AA40AV46_9PEZI</name>
<comment type="caution">
    <text evidence="2">The sequence shown here is derived from an EMBL/GenBank/DDBJ whole genome shotgun (WGS) entry which is preliminary data.</text>
</comment>
<dbReference type="Proteomes" id="UP001172101">
    <property type="component" value="Unassembled WGS sequence"/>
</dbReference>
<dbReference type="GeneID" id="85324923"/>
<feature type="compositionally biased region" description="Basic and acidic residues" evidence="1">
    <location>
        <begin position="241"/>
        <end position="255"/>
    </location>
</feature>
<dbReference type="GO" id="GO:0006364">
    <property type="term" value="P:rRNA processing"/>
    <property type="evidence" value="ECO:0007669"/>
    <property type="project" value="InterPro"/>
</dbReference>
<feature type="compositionally biased region" description="Basic and acidic residues" evidence="1">
    <location>
        <begin position="268"/>
        <end position="282"/>
    </location>
</feature>
<feature type="region of interest" description="Disordered" evidence="1">
    <location>
        <begin position="1"/>
        <end position="98"/>
    </location>
</feature>
<dbReference type="RefSeq" id="XP_060298440.1">
    <property type="nucleotide sequence ID" value="XM_060441653.1"/>
</dbReference>
<dbReference type="InterPro" id="IPR013268">
    <property type="entry name" value="UTP16"/>
</dbReference>
<feature type="compositionally biased region" description="Basic residues" evidence="1">
    <location>
        <begin position="1"/>
        <end position="11"/>
    </location>
</feature>
<dbReference type="EMBL" id="JAUIRO010000003">
    <property type="protein sequence ID" value="KAK0722516.1"/>
    <property type="molecule type" value="Genomic_DNA"/>
</dbReference>
<feature type="compositionally biased region" description="Polar residues" evidence="1">
    <location>
        <begin position="59"/>
        <end position="71"/>
    </location>
</feature>
<dbReference type="GO" id="GO:0030515">
    <property type="term" value="F:snoRNA binding"/>
    <property type="evidence" value="ECO:0007669"/>
    <property type="project" value="InterPro"/>
</dbReference>
<gene>
    <name evidence="2" type="ORF">B0T26DRAFT_702991</name>
</gene>
<feature type="region of interest" description="Disordered" evidence="1">
    <location>
        <begin position="140"/>
        <end position="336"/>
    </location>
</feature>
<organism evidence="2 3">
    <name type="scientific">Lasiosphaeria miniovina</name>
    <dbReference type="NCBI Taxonomy" id="1954250"/>
    <lineage>
        <taxon>Eukaryota</taxon>
        <taxon>Fungi</taxon>
        <taxon>Dikarya</taxon>
        <taxon>Ascomycota</taxon>
        <taxon>Pezizomycotina</taxon>
        <taxon>Sordariomycetes</taxon>
        <taxon>Sordariomycetidae</taxon>
        <taxon>Sordariales</taxon>
        <taxon>Lasiosphaeriaceae</taxon>
        <taxon>Lasiosphaeria</taxon>
    </lineage>
</organism>
<feature type="compositionally biased region" description="Low complexity" evidence="1">
    <location>
        <begin position="17"/>
        <end position="36"/>
    </location>
</feature>
<keyword evidence="3" id="KW-1185">Reference proteome</keyword>
<evidence type="ECO:0000313" key="3">
    <source>
        <dbReference type="Proteomes" id="UP001172101"/>
    </source>
</evidence>
<protein>
    <recommendedName>
        <fullName evidence="4">U3 snoRNA associated</fullName>
    </recommendedName>
</protein>
<dbReference type="AlphaFoldDB" id="A0AA40AV46"/>
<reference evidence="2" key="1">
    <citation type="submission" date="2023-06" db="EMBL/GenBank/DDBJ databases">
        <title>Genome-scale phylogeny and comparative genomics of the fungal order Sordariales.</title>
        <authorList>
            <consortium name="Lawrence Berkeley National Laboratory"/>
            <person name="Hensen N."/>
            <person name="Bonometti L."/>
            <person name="Westerberg I."/>
            <person name="Brannstrom I.O."/>
            <person name="Guillou S."/>
            <person name="Cros-Aarteil S."/>
            <person name="Calhoun S."/>
            <person name="Haridas S."/>
            <person name="Kuo A."/>
            <person name="Mondo S."/>
            <person name="Pangilinan J."/>
            <person name="Riley R."/>
            <person name="LaButti K."/>
            <person name="Andreopoulos B."/>
            <person name="Lipzen A."/>
            <person name="Chen C."/>
            <person name="Yanf M."/>
            <person name="Daum C."/>
            <person name="Ng V."/>
            <person name="Clum A."/>
            <person name="Steindorff A."/>
            <person name="Ohm R."/>
            <person name="Martin F."/>
            <person name="Silar P."/>
            <person name="Natvig D."/>
            <person name="Lalanne C."/>
            <person name="Gautier V."/>
            <person name="Ament-velasquez S.L."/>
            <person name="Kruys A."/>
            <person name="Hutchinson M.I."/>
            <person name="Powell A.J."/>
            <person name="Barry K."/>
            <person name="Miller A.N."/>
            <person name="Grigoriev I.V."/>
            <person name="Debuchy R."/>
            <person name="Gladieux P."/>
            <person name="Thoren M.H."/>
            <person name="Johannesson H."/>
        </authorList>
    </citation>
    <scope>NUCLEOTIDE SEQUENCE</scope>
    <source>
        <strain evidence="2">SMH2392-1A</strain>
    </source>
</reference>
<feature type="compositionally biased region" description="Basic and acidic residues" evidence="1">
    <location>
        <begin position="323"/>
        <end position="336"/>
    </location>
</feature>
<feature type="compositionally biased region" description="Low complexity" evidence="1">
    <location>
        <begin position="216"/>
        <end position="234"/>
    </location>
</feature>
<evidence type="ECO:0008006" key="4">
    <source>
        <dbReference type="Google" id="ProtNLM"/>
    </source>
</evidence>
<feature type="compositionally biased region" description="Low complexity" evidence="1">
    <location>
        <begin position="155"/>
        <end position="174"/>
    </location>
</feature>